<sequence length="111" mass="12583">MVTIADFKTREKENQKFNVLVLQGEVEMVQSGSTGRYYATARTCTISCTFNDVICQSLIGKKIPGSIEKMQCDPYEYALPSTGEVITLTHTYYYNPNERTMEQEVFSMKAA</sequence>
<dbReference type="OrthoDB" id="676860at2"/>
<reference evidence="1 2" key="1">
    <citation type="submission" date="2018-11" db="EMBL/GenBank/DDBJ databases">
        <title>Rufibacter latericius sp. nov., isolated from water in Baiyang Lake.</title>
        <authorList>
            <person name="Yang Y."/>
        </authorList>
    </citation>
    <scope>NUCLEOTIDE SEQUENCE [LARGE SCALE GENOMIC DNA]</scope>
    <source>
        <strain evidence="1 2">R-22-1c-1</strain>
    </source>
</reference>
<accession>A0A3M9MQC9</accession>
<organism evidence="1 2">
    <name type="scientific">Rufibacter latericius</name>
    <dbReference type="NCBI Taxonomy" id="2487040"/>
    <lineage>
        <taxon>Bacteria</taxon>
        <taxon>Pseudomonadati</taxon>
        <taxon>Bacteroidota</taxon>
        <taxon>Cytophagia</taxon>
        <taxon>Cytophagales</taxon>
        <taxon>Hymenobacteraceae</taxon>
        <taxon>Rufibacter</taxon>
    </lineage>
</organism>
<keyword evidence="2" id="KW-1185">Reference proteome</keyword>
<evidence type="ECO:0000313" key="1">
    <source>
        <dbReference type="EMBL" id="RNI26908.1"/>
    </source>
</evidence>
<gene>
    <name evidence="1" type="ORF">EFB08_10555</name>
</gene>
<dbReference type="AlphaFoldDB" id="A0A3M9MQC9"/>
<dbReference type="Proteomes" id="UP000272117">
    <property type="component" value="Unassembled WGS sequence"/>
</dbReference>
<dbReference type="EMBL" id="RJJD01000005">
    <property type="protein sequence ID" value="RNI26908.1"/>
    <property type="molecule type" value="Genomic_DNA"/>
</dbReference>
<dbReference type="RefSeq" id="WP_123126915.1">
    <property type="nucleotide sequence ID" value="NZ_RJJD01000005.1"/>
</dbReference>
<evidence type="ECO:0000313" key="2">
    <source>
        <dbReference type="Proteomes" id="UP000272117"/>
    </source>
</evidence>
<proteinExistence type="predicted"/>
<protein>
    <submittedName>
        <fullName evidence="1">Uncharacterized protein</fullName>
    </submittedName>
</protein>
<comment type="caution">
    <text evidence="1">The sequence shown here is derived from an EMBL/GenBank/DDBJ whole genome shotgun (WGS) entry which is preliminary data.</text>
</comment>
<name>A0A3M9MQC9_9BACT</name>